<dbReference type="EMBL" id="KN833044">
    <property type="protein sequence ID" value="KIM75613.1"/>
    <property type="molecule type" value="Genomic_DNA"/>
</dbReference>
<dbReference type="HOGENOM" id="CLU_1971363_0_0_1"/>
<organism evidence="2 3">
    <name type="scientific">Piloderma croceum (strain F 1598)</name>
    <dbReference type="NCBI Taxonomy" id="765440"/>
    <lineage>
        <taxon>Eukaryota</taxon>
        <taxon>Fungi</taxon>
        <taxon>Dikarya</taxon>
        <taxon>Basidiomycota</taxon>
        <taxon>Agaricomycotina</taxon>
        <taxon>Agaricomycetes</taxon>
        <taxon>Agaricomycetidae</taxon>
        <taxon>Atheliales</taxon>
        <taxon>Atheliaceae</taxon>
        <taxon>Piloderma</taxon>
    </lineage>
</organism>
<gene>
    <name evidence="2" type="ORF">PILCRDRAFT_668162</name>
</gene>
<evidence type="ECO:0000256" key="1">
    <source>
        <dbReference type="SAM" id="MobiDB-lite"/>
    </source>
</evidence>
<feature type="region of interest" description="Disordered" evidence="1">
    <location>
        <begin position="108"/>
        <end position="127"/>
    </location>
</feature>
<dbReference type="InParanoid" id="A0A0C3AP18"/>
<protein>
    <submittedName>
        <fullName evidence="2">Uncharacterized protein</fullName>
    </submittedName>
</protein>
<evidence type="ECO:0000313" key="2">
    <source>
        <dbReference type="EMBL" id="KIM75613.1"/>
    </source>
</evidence>
<reference evidence="2 3" key="1">
    <citation type="submission" date="2014-04" db="EMBL/GenBank/DDBJ databases">
        <authorList>
            <consortium name="DOE Joint Genome Institute"/>
            <person name="Kuo A."/>
            <person name="Tarkka M."/>
            <person name="Buscot F."/>
            <person name="Kohler A."/>
            <person name="Nagy L.G."/>
            <person name="Floudas D."/>
            <person name="Copeland A."/>
            <person name="Barry K.W."/>
            <person name="Cichocki N."/>
            <person name="Veneault-Fourrey C."/>
            <person name="LaButti K."/>
            <person name="Lindquist E.A."/>
            <person name="Lipzen A."/>
            <person name="Lundell T."/>
            <person name="Morin E."/>
            <person name="Murat C."/>
            <person name="Sun H."/>
            <person name="Tunlid A."/>
            <person name="Henrissat B."/>
            <person name="Grigoriev I.V."/>
            <person name="Hibbett D.S."/>
            <person name="Martin F."/>
            <person name="Nordberg H.P."/>
            <person name="Cantor M.N."/>
            <person name="Hua S.X."/>
        </authorList>
    </citation>
    <scope>NUCLEOTIDE SEQUENCE [LARGE SCALE GENOMIC DNA]</scope>
    <source>
        <strain evidence="2 3">F 1598</strain>
    </source>
</reference>
<dbReference type="Proteomes" id="UP000054166">
    <property type="component" value="Unassembled WGS sequence"/>
</dbReference>
<proteinExistence type="predicted"/>
<keyword evidence="3" id="KW-1185">Reference proteome</keyword>
<sequence length="127" mass="14606">MICLDPDRRAIILRRTSTTNSLEPTDTAKSIHFNLAYLENESDQRKRLSILAQHGLILDQQPPAMTSPTAPKRHPLKIRKGRKARTLNDTQVNRWLRIQTATNDQMCMSESGDSRTVSSNDDWPWYT</sequence>
<accession>A0A0C3AP18</accession>
<reference evidence="3" key="2">
    <citation type="submission" date="2015-01" db="EMBL/GenBank/DDBJ databases">
        <title>Evolutionary Origins and Diversification of the Mycorrhizal Mutualists.</title>
        <authorList>
            <consortium name="DOE Joint Genome Institute"/>
            <consortium name="Mycorrhizal Genomics Consortium"/>
            <person name="Kohler A."/>
            <person name="Kuo A."/>
            <person name="Nagy L.G."/>
            <person name="Floudas D."/>
            <person name="Copeland A."/>
            <person name="Barry K.W."/>
            <person name="Cichocki N."/>
            <person name="Veneault-Fourrey C."/>
            <person name="LaButti K."/>
            <person name="Lindquist E.A."/>
            <person name="Lipzen A."/>
            <person name="Lundell T."/>
            <person name="Morin E."/>
            <person name="Murat C."/>
            <person name="Riley R."/>
            <person name="Ohm R."/>
            <person name="Sun H."/>
            <person name="Tunlid A."/>
            <person name="Henrissat B."/>
            <person name="Grigoriev I.V."/>
            <person name="Hibbett D.S."/>
            <person name="Martin F."/>
        </authorList>
    </citation>
    <scope>NUCLEOTIDE SEQUENCE [LARGE SCALE GENOMIC DNA]</scope>
    <source>
        <strain evidence="3">F 1598</strain>
    </source>
</reference>
<name>A0A0C3AP18_PILCF</name>
<dbReference type="AlphaFoldDB" id="A0A0C3AP18"/>
<evidence type="ECO:0000313" key="3">
    <source>
        <dbReference type="Proteomes" id="UP000054166"/>
    </source>
</evidence>